<sequence length="376" mass="42090">MASIESIPEDLVELSPPEVAYQQWCPFPRLGWDAPTLKTVMKRKIINDAPDDQPISSFIYKGTGLSKGLAKKIKISQTKPQEVTTRNSDLEEEQSQPDSLNIPSSSSERDVNDNPSESPEHISKTQSLASSSAVPDQNVLQDEQEQSSSPYIPFALEDYTEEEVVSVSKNTAIPPLSENVKGQLQLLIPHLETDTAVLVQDAEAIRNIFNSIKNELPPQLTEILKPVAFIEFHEPRFSGAQLRLAAREAQKTLPVQEQQCVKNMISVKKIIDQLKDSPIKIIQKLTALNEKKEQLLSRLRTVEASIKHEEENLARIPTSLIEQKKLMSNLNSELQSIKIKKKTQVPGTAEEDKQQIADVDNVCLRALDLIKSMLDM</sequence>
<accession>A0A811NE93</accession>
<keyword evidence="4" id="KW-1185">Reference proteome</keyword>
<feature type="compositionally biased region" description="Polar residues" evidence="2">
    <location>
        <begin position="96"/>
        <end position="106"/>
    </location>
</feature>
<feature type="coiled-coil region" evidence="1">
    <location>
        <begin position="282"/>
        <end position="340"/>
    </location>
</feature>
<evidence type="ECO:0000313" key="4">
    <source>
        <dbReference type="Proteomes" id="UP000604825"/>
    </source>
</evidence>
<name>A0A811NE93_9POAL</name>
<feature type="compositionally biased region" description="Basic and acidic residues" evidence="2">
    <location>
        <begin position="107"/>
        <end position="123"/>
    </location>
</feature>
<dbReference type="Proteomes" id="UP000604825">
    <property type="component" value="Unassembled WGS sequence"/>
</dbReference>
<keyword evidence="1" id="KW-0175">Coiled coil</keyword>
<evidence type="ECO:0000256" key="2">
    <source>
        <dbReference type="SAM" id="MobiDB-lite"/>
    </source>
</evidence>
<comment type="caution">
    <text evidence="3">The sequence shown here is derived from an EMBL/GenBank/DDBJ whole genome shotgun (WGS) entry which is preliminary data.</text>
</comment>
<dbReference type="AlphaFoldDB" id="A0A811NE93"/>
<evidence type="ECO:0000256" key="1">
    <source>
        <dbReference type="SAM" id="Coils"/>
    </source>
</evidence>
<dbReference type="OrthoDB" id="695258at2759"/>
<reference evidence="3" key="1">
    <citation type="submission" date="2020-10" db="EMBL/GenBank/DDBJ databases">
        <authorList>
            <person name="Han B."/>
            <person name="Lu T."/>
            <person name="Zhao Q."/>
            <person name="Huang X."/>
            <person name="Zhao Y."/>
        </authorList>
    </citation>
    <scope>NUCLEOTIDE SEQUENCE</scope>
</reference>
<organism evidence="3 4">
    <name type="scientific">Miscanthus lutarioriparius</name>
    <dbReference type="NCBI Taxonomy" id="422564"/>
    <lineage>
        <taxon>Eukaryota</taxon>
        <taxon>Viridiplantae</taxon>
        <taxon>Streptophyta</taxon>
        <taxon>Embryophyta</taxon>
        <taxon>Tracheophyta</taxon>
        <taxon>Spermatophyta</taxon>
        <taxon>Magnoliopsida</taxon>
        <taxon>Liliopsida</taxon>
        <taxon>Poales</taxon>
        <taxon>Poaceae</taxon>
        <taxon>PACMAD clade</taxon>
        <taxon>Panicoideae</taxon>
        <taxon>Andropogonodae</taxon>
        <taxon>Andropogoneae</taxon>
        <taxon>Saccharinae</taxon>
        <taxon>Miscanthus</taxon>
    </lineage>
</organism>
<evidence type="ECO:0000313" key="3">
    <source>
        <dbReference type="EMBL" id="CAD6222742.1"/>
    </source>
</evidence>
<gene>
    <name evidence="3" type="ORF">NCGR_LOCUS15266</name>
</gene>
<dbReference type="EMBL" id="CAJGYO010000004">
    <property type="protein sequence ID" value="CAD6222742.1"/>
    <property type="molecule type" value="Genomic_DNA"/>
</dbReference>
<feature type="compositionally biased region" description="Polar residues" evidence="2">
    <location>
        <begin position="124"/>
        <end position="150"/>
    </location>
</feature>
<feature type="compositionally biased region" description="Polar residues" evidence="2">
    <location>
        <begin position="75"/>
        <end position="87"/>
    </location>
</feature>
<protein>
    <submittedName>
        <fullName evidence="3">Uncharacterized protein</fullName>
    </submittedName>
</protein>
<feature type="region of interest" description="Disordered" evidence="2">
    <location>
        <begin position="75"/>
        <end position="150"/>
    </location>
</feature>
<proteinExistence type="predicted"/>